<dbReference type="PANTHER" id="PTHR13114:SF7">
    <property type="entry name" value="MEDIATOR OF RNA POLYMERASE II TRANSCRIPTION SUBUNIT 17"/>
    <property type="match status" value="1"/>
</dbReference>
<feature type="region of interest" description="Disordered" evidence="9">
    <location>
        <begin position="39"/>
        <end position="77"/>
    </location>
</feature>
<dbReference type="VEuPathDB" id="FungiDB:PV09_01386"/>
<comment type="subunit">
    <text evidence="8">Component of the Mediator complex.</text>
</comment>
<dbReference type="GO" id="GO:0003712">
    <property type="term" value="F:transcription coregulator activity"/>
    <property type="evidence" value="ECO:0007669"/>
    <property type="project" value="InterPro"/>
</dbReference>
<keyword evidence="8" id="KW-0010">Activator</keyword>
<keyword evidence="5 8" id="KW-0804">Transcription</keyword>
<accession>A0A0D2APP6</accession>
<reference evidence="10 11" key="1">
    <citation type="submission" date="2015-01" db="EMBL/GenBank/DDBJ databases">
        <title>The Genome Sequence of Ochroconis gallopava CBS43764.</title>
        <authorList>
            <consortium name="The Broad Institute Genomics Platform"/>
            <person name="Cuomo C."/>
            <person name="de Hoog S."/>
            <person name="Gorbushina A."/>
            <person name="Stielow B."/>
            <person name="Teixiera M."/>
            <person name="Abouelleil A."/>
            <person name="Chapman S.B."/>
            <person name="Priest M."/>
            <person name="Young S.K."/>
            <person name="Wortman J."/>
            <person name="Nusbaum C."/>
            <person name="Birren B."/>
        </authorList>
    </citation>
    <scope>NUCLEOTIDE SEQUENCE [LARGE SCALE GENOMIC DNA]</scope>
    <source>
        <strain evidence="10 11">CBS 43764</strain>
    </source>
</reference>
<dbReference type="GO" id="GO:0016592">
    <property type="term" value="C:mediator complex"/>
    <property type="evidence" value="ECO:0007669"/>
    <property type="project" value="InterPro"/>
</dbReference>
<keyword evidence="4 8" id="KW-0805">Transcription regulation</keyword>
<feature type="region of interest" description="Disordered" evidence="9">
    <location>
        <begin position="132"/>
        <end position="154"/>
    </location>
</feature>
<dbReference type="AlphaFoldDB" id="A0A0D2APP6"/>
<proteinExistence type="inferred from homology"/>
<dbReference type="STRING" id="253628.A0A0D2APP6"/>
<dbReference type="GeneID" id="27309359"/>
<evidence type="ECO:0000256" key="9">
    <source>
        <dbReference type="SAM" id="MobiDB-lite"/>
    </source>
</evidence>
<dbReference type="InterPro" id="IPR019313">
    <property type="entry name" value="Mediator_Med17"/>
</dbReference>
<gene>
    <name evidence="8" type="primary">MED17</name>
    <name evidence="10" type="ORF">PV09_01386</name>
</gene>
<evidence type="ECO:0000256" key="5">
    <source>
        <dbReference type="ARBA" id="ARBA00023163"/>
    </source>
</evidence>
<dbReference type="InParanoid" id="A0A0D2APP6"/>
<feature type="compositionally biased region" description="Polar residues" evidence="9">
    <location>
        <begin position="1"/>
        <end position="10"/>
    </location>
</feature>
<dbReference type="Proteomes" id="UP000053259">
    <property type="component" value="Unassembled WGS sequence"/>
</dbReference>
<dbReference type="OrthoDB" id="5319830at2759"/>
<feature type="compositionally biased region" description="Acidic residues" evidence="9">
    <location>
        <begin position="64"/>
        <end position="73"/>
    </location>
</feature>
<protein>
    <recommendedName>
        <fullName evidence="3 8">Mediator of RNA polymerase II transcription subunit 17</fullName>
    </recommendedName>
    <alternativeName>
        <fullName evidence="7 8">Mediator complex subunit 17</fullName>
    </alternativeName>
</protein>
<evidence type="ECO:0000256" key="7">
    <source>
        <dbReference type="ARBA" id="ARBA00032014"/>
    </source>
</evidence>
<evidence type="ECO:0000256" key="3">
    <source>
        <dbReference type="ARBA" id="ARBA00019610"/>
    </source>
</evidence>
<dbReference type="GO" id="GO:0006357">
    <property type="term" value="P:regulation of transcription by RNA polymerase II"/>
    <property type="evidence" value="ECO:0007669"/>
    <property type="project" value="InterPro"/>
</dbReference>
<evidence type="ECO:0000256" key="1">
    <source>
        <dbReference type="ARBA" id="ARBA00004123"/>
    </source>
</evidence>
<evidence type="ECO:0000313" key="11">
    <source>
        <dbReference type="Proteomes" id="UP000053259"/>
    </source>
</evidence>
<evidence type="ECO:0000256" key="2">
    <source>
        <dbReference type="ARBA" id="ARBA00005635"/>
    </source>
</evidence>
<name>A0A0D2APP6_9PEZI</name>
<dbReference type="EMBL" id="KN847531">
    <property type="protein sequence ID" value="KIW08490.1"/>
    <property type="molecule type" value="Genomic_DNA"/>
</dbReference>
<dbReference type="RefSeq" id="XP_016218359.1">
    <property type="nucleotide sequence ID" value="XM_016354264.1"/>
</dbReference>
<comment type="subcellular location">
    <subcellularLocation>
        <location evidence="1 8">Nucleus</location>
    </subcellularLocation>
</comment>
<dbReference type="PANTHER" id="PTHR13114">
    <property type="entry name" value="MEDIATOR OF RNA POLYMERASE II TRANSCRIPTION SUBUNIT 17"/>
    <property type="match status" value="1"/>
</dbReference>
<feature type="compositionally biased region" description="Polar residues" evidence="9">
    <location>
        <begin position="136"/>
        <end position="148"/>
    </location>
</feature>
<keyword evidence="11" id="KW-1185">Reference proteome</keyword>
<comment type="similarity">
    <text evidence="2 8">Belongs to the Mediator complex subunit 17 family.</text>
</comment>
<evidence type="ECO:0000256" key="6">
    <source>
        <dbReference type="ARBA" id="ARBA00023242"/>
    </source>
</evidence>
<keyword evidence="6 8" id="KW-0539">Nucleus</keyword>
<organism evidence="10 11">
    <name type="scientific">Verruconis gallopava</name>
    <dbReference type="NCBI Taxonomy" id="253628"/>
    <lineage>
        <taxon>Eukaryota</taxon>
        <taxon>Fungi</taxon>
        <taxon>Dikarya</taxon>
        <taxon>Ascomycota</taxon>
        <taxon>Pezizomycotina</taxon>
        <taxon>Dothideomycetes</taxon>
        <taxon>Pleosporomycetidae</taxon>
        <taxon>Venturiales</taxon>
        <taxon>Sympoventuriaceae</taxon>
        <taxon>Verruconis</taxon>
    </lineage>
</organism>
<evidence type="ECO:0000313" key="10">
    <source>
        <dbReference type="EMBL" id="KIW08490.1"/>
    </source>
</evidence>
<evidence type="ECO:0000256" key="4">
    <source>
        <dbReference type="ARBA" id="ARBA00023015"/>
    </source>
</evidence>
<feature type="region of interest" description="Disordered" evidence="9">
    <location>
        <begin position="1"/>
        <end position="24"/>
    </location>
</feature>
<dbReference type="GO" id="GO:0070847">
    <property type="term" value="C:core mediator complex"/>
    <property type="evidence" value="ECO:0007669"/>
    <property type="project" value="TreeGrafter"/>
</dbReference>
<evidence type="ECO:0000256" key="8">
    <source>
        <dbReference type="RuleBase" id="RU364140"/>
    </source>
</evidence>
<dbReference type="Pfam" id="PF10156">
    <property type="entry name" value="Med17"/>
    <property type="match status" value="1"/>
</dbReference>
<comment type="function">
    <text evidence="8">Component of the Mediator complex, a coactivator involved in the regulated transcription of nearly all RNA polymerase II-dependent genes. Mediator functions as a bridge to convey information from gene-specific regulatory proteins to the basal RNA polymerase II transcription machinery. Mediator is recruited to promoters by direct interactions with regulatory proteins and serves as a scaffold for the assembly of a functional preinitiation complex with RNA polymerase II and the general transcription factors.</text>
</comment>
<dbReference type="HOGENOM" id="CLU_446328_0_0_1"/>
<sequence length="653" mass="72852">MAENGATSFPVSIRPRGDRPDGDVENLVAKIRQINQQRDGFRKVTEEQLLLEMSEGKTGSPEASEAEEEDESDEEKKGTVEFVFQKRAQMHRSLHQSRENSLWALDTFSLTASSILKQSFQTASPAMRESIKEGSFSYTRRQAQPSTNPERERQKNQLWAGSFMTNNTESADTLLAAATRLEGLVKAETEYWRQLLSLTSKGWPVYKPGPHAPMHVRFVASEASPDFKSQGVAQLVPDEEGTIQLGSSVGREPRTLRLRRSRRGEVVASSVTASLLSLADLGSSLEDRVRREQSSLFEEELFQELAMESRILRPLGVKLRDKVLHLPVTSAQGEAEEYLVDLISIDEASEAVAASAPSEEKDVLDAQSVLLRLLLCHVYQLRLQRRSQIPPPLSDAPRKAPPSSILRTFLALNQHYAVCVPLEGYLAHLQKLLTVAGLPFSRDAIRLPGLHELLENTAEVLDEKKKREQAGHESLLHSLLEQISQPQRTTARLRLAGLARAGASTEHVVSIHVRTDLSAPIYGSEFVLELPAAMARLMYGRESHDKTVRFADLAEVRSFVNQLMSLHIVFHELVPRAGKGWVGNADTAIISKAVDGKDQQSKLAVGVRVENEQVEMRRRWFGGRADQDREVWSLTSTRAKSLPAVFEAWARQS</sequence>